<accession>A0A2C9CTJ5</accession>
<protein>
    <submittedName>
        <fullName evidence="1">Uncharacterized protein</fullName>
    </submittedName>
</protein>
<proteinExistence type="predicted"/>
<sequence>MHEGLRNMTRILLGMILTFTLTACNIDLVLPKDEEPHTGNTVVDLNERTLNTAVVDGQ</sequence>
<dbReference type="PROSITE" id="PS51257">
    <property type="entry name" value="PROKAR_LIPOPROTEIN"/>
    <property type="match status" value="1"/>
</dbReference>
<keyword evidence="2" id="KW-1185">Reference proteome</keyword>
<evidence type="ECO:0000313" key="2">
    <source>
        <dbReference type="Proteomes" id="UP000220034"/>
    </source>
</evidence>
<gene>
    <name evidence="1" type="ORF">SAMN06273572_104257</name>
</gene>
<dbReference type="AlphaFoldDB" id="A0A2C9CTJ5"/>
<dbReference type="EMBL" id="OCTN01000004">
    <property type="protein sequence ID" value="SOH94558.1"/>
    <property type="molecule type" value="Genomic_DNA"/>
</dbReference>
<dbReference type="Proteomes" id="UP000220034">
    <property type="component" value="Unassembled WGS sequence"/>
</dbReference>
<evidence type="ECO:0000313" key="1">
    <source>
        <dbReference type="EMBL" id="SOH94558.1"/>
    </source>
</evidence>
<name>A0A2C9CTJ5_9RHOB</name>
<reference evidence="2" key="1">
    <citation type="submission" date="2017-09" db="EMBL/GenBank/DDBJ databases">
        <authorList>
            <person name="Varghese N."/>
            <person name="Submissions S."/>
        </authorList>
    </citation>
    <scope>NUCLEOTIDE SEQUENCE [LARGE SCALE GENOMIC DNA]</scope>
    <source>
        <strain evidence="2">C7</strain>
    </source>
</reference>
<organism evidence="1 2">
    <name type="scientific">Pontivivens marinum</name>
    <dbReference type="NCBI Taxonomy" id="1690039"/>
    <lineage>
        <taxon>Bacteria</taxon>
        <taxon>Pseudomonadati</taxon>
        <taxon>Pseudomonadota</taxon>
        <taxon>Alphaproteobacteria</taxon>
        <taxon>Rhodobacterales</taxon>
        <taxon>Paracoccaceae</taxon>
        <taxon>Pontivivens</taxon>
    </lineage>
</organism>